<dbReference type="Gene3D" id="1.10.10.10">
    <property type="entry name" value="Winged helix-like DNA-binding domain superfamily/Winged helix DNA-binding domain"/>
    <property type="match status" value="1"/>
</dbReference>
<dbReference type="SUPFAM" id="SSF46785">
    <property type="entry name" value="Winged helix' DNA-binding domain"/>
    <property type="match status" value="1"/>
</dbReference>
<organism evidence="1 2">
    <name type="scientific">Pectobacterium zantedeschiae</name>
    <dbReference type="NCBI Taxonomy" id="2034769"/>
    <lineage>
        <taxon>Bacteria</taxon>
        <taxon>Pseudomonadati</taxon>
        <taxon>Pseudomonadota</taxon>
        <taxon>Gammaproteobacteria</taxon>
        <taxon>Enterobacterales</taxon>
        <taxon>Pectobacteriaceae</taxon>
        <taxon>Pectobacterium</taxon>
    </lineage>
</organism>
<proteinExistence type="predicted"/>
<gene>
    <name evidence="1" type="ORF">CLR69_06345</name>
</gene>
<accession>A0A9X8JJ17</accession>
<dbReference type="RefSeq" id="WP_129711388.1">
    <property type="nucleotide sequence ID" value="NZ_PESL01000001.1"/>
</dbReference>
<dbReference type="EMBL" id="NWTM01000001">
    <property type="protein sequence ID" value="RYC44633.1"/>
    <property type="molecule type" value="Genomic_DNA"/>
</dbReference>
<sequence length="89" mass="10119">MKTKMTTQQRVLRYVRRNEGLTRTEIARGLDITRREASSALGTLRENNQVIAVGTPGKYRFHLFREIHPGFGVHPAQARFTQLLAGVRA</sequence>
<dbReference type="Proteomes" id="UP001138460">
    <property type="component" value="Unassembled WGS sequence"/>
</dbReference>
<reference evidence="1 2" key="1">
    <citation type="journal article" date="2018" name="Syst. Appl. Microbiol.">
        <title>Pectobacterium zantedeschiae sp. nov. a new species of a soft rot pathogen isolated from Calla lily (Zantedeschia spp.).</title>
        <authorList>
            <person name="Waleron M."/>
            <person name="Misztak A."/>
            <person name="Waleron M."/>
            <person name="Franczuk M."/>
            <person name="Jonca J."/>
            <person name="Wielgomas B."/>
            <person name="Mikicinski A."/>
            <person name="Popovic T."/>
            <person name="Waleron K."/>
        </authorList>
    </citation>
    <scope>NUCLEOTIDE SEQUENCE [LARGE SCALE GENOMIC DNA]</scope>
    <source>
        <strain evidence="1 2">9M</strain>
    </source>
</reference>
<keyword evidence="2" id="KW-1185">Reference proteome</keyword>
<evidence type="ECO:0000313" key="1">
    <source>
        <dbReference type="EMBL" id="RYC44633.1"/>
    </source>
</evidence>
<evidence type="ECO:0000313" key="2">
    <source>
        <dbReference type="Proteomes" id="UP001138460"/>
    </source>
</evidence>
<dbReference type="InterPro" id="IPR036388">
    <property type="entry name" value="WH-like_DNA-bd_sf"/>
</dbReference>
<comment type="caution">
    <text evidence="1">The sequence shown here is derived from an EMBL/GenBank/DDBJ whole genome shotgun (WGS) entry which is preliminary data.</text>
</comment>
<dbReference type="AlphaFoldDB" id="A0A9X8JJ17"/>
<protein>
    <submittedName>
        <fullName evidence="1">ArsR family transcriptional regulator</fullName>
    </submittedName>
</protein>
<dbReference type="OrthoDB" id="6423124at2"/>
<name>A0A9X8JJ17_9GAMM</name>
<dbReference type="InterPro" id="IPR036390">
    <property type="entry name" value="WH_DNA-bd_sf"/>
</dbReference>